<dbReference type="PANTHER" id="PTHR34477:SF5">
    <property type="entry name" value="BSL5627 PROTEIN"/>
    <property type="match status" value="1"/>
</dbReference>
<dbReference type="EMBL" id="LBVV01000018">
    <property type="protein sequence ID" value="KKQ93544.1"/>
    <property type="molecule type" value="Genomic_DNA"/>
</dbReference>
<gene>
    <name evidence="3" type="ORF">UT18_C0018G0015</name>
</gene>
<proteinExistence type="inferred from homology"/>
<comment type="similarity">
    <text evidence="1">Belongs to the UPF0213 family.</text>
</comment>
<dbReference type="Gene3D" id="3.40.1440.10">
    <property type="entry name" value="GIY-YIG endonuclease"/>
    <property type="match status" value="1"/>
</dbReference>
<feature type="domain" description="GIY-YIG" evidence="2">
    <location>
        <begin position="2"/>
        <end position="78"/>
    </location>
</feature>
<dbReference type="SUPFAM" id="SSF82771">
    <property type="entry name" value="GIY-YIG endonuclease"/>
    <property type="match status" value="1"/>
</dbReference>
<dbReference type="AlphaFoldDB" id="A0A0G0P5Y7"/>
<dbReference type="CDD" id="cd10448">
    <property type="entry name" value="GIY-YIG_unchar_3"/>
    <property type="match status" value="1"/>
</dbReference>
<dbReference type="InterPro" id="IPR050190">
    <property type="entry name" value="UPF0213_domain"/>
</dbReference>
<evidence type="ECO:0000256" key="1">
    <source>
        <dbReference type="ARBA" id="ARBA00007435"/>
    </source>
</evidence>
<reference evidence="3 4" key="1">
    <citation type="journal article" date="2015" name="Nature">
        <title>rRNA introns, odd ribosomes, and small enigmatic genomes across a large radiation of phyla.</title>
        <authorList>
            <person name="Brown C.T."/>
            <person name="Hug L.A."/>
            <person name="Thomas B.C."/>
            <person name="Sharon I."/>
            <person name="Castelle C.J."/>
            <person name="Singh A."/>
            <person name="Wilkins M.J."/>
            <person name="Williams K.H."/>
            <person name="Banfield J.F."/>
        </authorList>
    </citation>
    <scope>NUCLEOTIDE SEQUENCE [LARGE SCALE GENOMIC DNA]</scope>
</reference>
<evidence type="ECO:0000259" key="2">
    <source>
        <dbReference type="PROSITE" id="PS50164"/>
    </source>
</evidence>
<dbReference type="InterPro" id="IPR000305">
    <property type="entry name" value="GIY-YIG_endonuc"/>
</dbReference>
<sequence length="94" mass="11176">MANFYIYILSNKENGVLYIGITNNLEKRVWEHKEKVVKGFTNKYNVDKLVYYEIANDPTNAIAREKQLKAGSRKKKLDLISKFNPRWVDLYYQL</sequence>
<dbReference type="InterPro" id="IPR035901">
    <property type="entry name" value="GIY-YIG_endonuc_sf"/>
</dbReference>
<dbReference type="SMART" id="SM00465">
    <property type="entry name" value="GIYc"/>
    <property type="match status" value="1"/>
</dbReference>
<protein>
    <recommendedName>
        <fullName evidence="2">GIY-YIG domain-containing protein</fullName>
    </recommendedName>
</protein>
<name>A0A0G0P5Y7_UNCC2</name>
<dbReference type="Proteomes" id="UP000034207">
    <property type="component" value="Unassembled WGS sequence"/>
</dbReference>
<accession>A0A0G0P5Y7</accession>
<organism evidence="3 4">
    <name type="scientific">candidate division CPR2 bacterium GW2011_GWC2_39_10</name>
    <dbReference type="NCBI Taxonomy" id="1618345"/>
    <lineage>
        <taxon>Bacteria</taxon>
        <taxon>Bacteria division CPR2</taxon>
    </lineage>
</organism>
<dbReference type="PANTHER" id="PTHR34477">
    <property type="entry name" value="UPF0213 PROTEIN YHBQ"/>
    <property type="match status" value="1"/>
</dbReference>
<evidence type="ECO:0000313" key="3">
    <source>
        <dbReference type="EMBL" id="KKQ93544.1"/>
    </source>
</evidence>
<dbReference type="PROSITE" id="PS50164">
    <property type="entry name" value="GIY_YIG"/>
    <property type="match status" value="1"/>
</dbReference>
<dbReference type="Pfam" id="PF01541">
    <property type="entry name" value="GIY-YIG"/>
    <property type="match status" value="1"/>
</dbReference>
<comment type="caution">
    <text evidence="3">The sequence shown here is derived from an EMBL/GenBank/DDBJ whole genome shotgun (WGS) entry which is preliminary data.</text>
</comment>
<evidence type="ECO:0000313" key="4">
    <source>
        <dbReference type="Proteomes" id="UP000034207"/>
    </source>
</evidence>